<evidence type="ECO:0000256" key="1">
    <source>
        <dbReference type="ARBA" id="ARBA00004651"/>
    </source>
</evidence>
<dbReference type="PANTHER" id="PTHR23517:SF2">
    <property type="entry name" value="MULTIDRUG RESISTANCE PROTEIN MDTH"/>
    <property type="match status" value="1"/>
</dbReference>
<name>A0ABU2MCX8_9ACTN</name>
<feature type="transmembrane region" description="Helical" evidence="7">
    <location>
        <begin position="12"/>
        <end position="32"/>
    </location>
</feature>
<dbReference type="InterPro" id="IPR020846">
    <property type="entry name" value="MFS_dom"/>
</dbReference>
<feature type="transmembrane region" description="Helical" evidence="7">
    <location>
        <begin position="44"/>
        <end position="64"/>
    </location>
</feature>
<sequence>MKREFSEKSALGAVFITVFIDMLGFGMIVPILPTYAREFDASPAVIGALIAVYSLAQLLLAPAVGRASDRWGRAPVIAVTAAGAAVGHLTIGLAGSLAALFVGRILSGACAASTAAAQGVVADVLPPERRAGGMAVVGVGIGSGIVLGPGIASLLVVLGDDRLPFFAAALLCLVNIVWALVALPRGGVAASGATPGVARVTGGRGGLRALPGLVPLLAVSGAVMVGFSMIDSQFPLFTADRLGFGPVENGLLFMYVGFLIVLVQLTATRWLSRRLGEITLMAIGATVLAAGAALVPLAGEWWHVALPAALIAAGNATNAPTTMAAISRVTPQERQGEAFGVSQSVNSGARVVGPLLGGWLFQQFAPSAPYAAAAVVLGLTAATIWGLRGRSRSWWHADEGAALR</sequence>
<evidence type="ECO:0000256" key="3">
    <source>
        <dbReference type="ARBA" id="ARBA00022475"/>
    </source>
</evidence>
<feature type="transmembrane region" description="Helical" evidence="7">
    <location>
        <begin position="163"/>
        <end position="183"/>
    </location>
</feature>
<keyword evidence="3" id="KW-1003">Cell membrane</keyword>
<proteinExistence type="predicted"/>
<keyword evidence="10" id="KW-1185">Reference proteome</keyword>
<dbReference type="PRINTS" id="PR01035">
    <property type="entry name" value="TCRTETA"/>
</dbReference>
<evidence type="ECO:0000256" key="7">
    <source>
        <dbReference type="SAM" id="Phobius"/>
    </source>
</evidence>
<gene>
    <name evidence="9" type="ORF">RM479_19165</name>
</gene>
<feature type="domain" description="Major facilitator superfamily (MFS) profile" evidence="8">
    <location>
        <begin position="10"/>
        <end position="392"/>
    </location>
</feature>
<evidence type="ECO:0000313" key="9">
    <source>
        <dbReference type="EMBL" id="MDT0330541.1"/>
    </source>
</evidence>
<keyword evidence="6 7" id="KW-0472">Membrane</keyword>
<evidence type="ECO:0000259" key="8">
    <source>
        <dbReference type="PROSITE" id="PS50850"/>
    </source>
</evidence>
<dbReference type="Gene3D" id="1.20.1250.20">
    <property type="entry name" value="MFS general substrate transporter like domains"/>
    <property type="match status" value="1"/>
</dbReference>
<comment type="caution">
    <text evidence="9">The sequence shown here is derived from an EMBL/GenBank/DDBJ whole genome shotgun (WGS) entry which is preliminary data.</text>
</comment>
<keyword evidence="4 7" id="KW-0812">Transmembrane</keyword>
<feature type="transmembrane region" description="Helical" evidence="7">
    <location>
        <begin position="76"/>
        <end position="99"/>
    </location>
</feature>
<feature type="transmembrane region" description="Helical" evidence="7">
    <location>
        <begin position="368"/>
        <end position="387"/>
    </location>
</feature>
<organism evidence="9 10">
    <name type="scientific">Nocardiopsis lambiniae</name>
    <dbReference type="NCBI Taxonomy" id="3075539"/>
    <lineage>
        <taxon>Bacteria</taxon>
        <taxon>Bacillati</taxon>
        <taxon>Actinomycetota</taxon>
        <taxon>Actinomycetes</taxon>
        <taxon>Streptosporangiales</taxon>
        <taxon>Nocardiopsidaceae</taxon>
        <taxon>Nocardiopsis</taxon>
    </lineage>
</organism>
<evidence type="ECO:0000313" key="10">
    <source>
        <dbReference type="Proteomes" id="UP001183390"/>
    </source>
</evidence>
<evidence type="ECO:0000256" key="6">
    <source>
        <dbReference type="ARBA" id="ARBA00023136"/>
    </source>
</evidence>
<feature type="transmembrane region" description="Helical" evidence="7">
    <location>
        <begin position="209"/>
        <end position="230"/>
    </location>
</feature>
<keyword evidence="5 7" id="KW-1133">Transmembrane helix</keyword>
<feature type="transmembrane region" description="Helical" evidence="7">
    <location>
        <begin position="278"/>
        <end position="298"/>
    </location>
</feature>
<feature type="transmembrane region" description="Helical" evidence="7">
    <location>
        <begin position="105"/>
        <end position="125"/>
    </location>
</feature>
<feature type="transmembrane region" description="Helical" evidence="7">
    <location>
        <begin position="132"/>
        <end position="157"/>
    </location>
</feature>
<dbReference type="RefSeq" id="WP_311513087.1">
    <property type="nucleotide sequence ID" value="NZ_JAVREP010000013.1"/>
</dbReference>
<evidence type="ECO:0000256" key="4">
    <source>
        <dbReference type="ARBA" id="ARBA00022692"/>
    </source>
</evidence>
<dbReference type="SUPFAM" id="SSF103473">
    <property type="entry name" value="MFS general substrate transporter"/>
    <property type="match status" value="1"/>
</dbReference>
<dbReference type="InterPro" id="IPR011701">
    <property type="entry name" value="MFS"/>
</dbReference>
<dbReference type="Proteomes" id="UP001183390">
    <property type="component" value="Unassembled WGS sequence"/>
</dbReference>
<dbReference type="Pfam" id="PF07690">
    <property type="entry name" value="MFS_1"/>
    <property type="match status" value="1"/>
</dbReference>
<dbReference type="PROSITE" id="PS50850">
    <property type="entry name" value="MFS"/>
    <property type="match status" value="1"/>
</dbReference>
<dbReference type="CDD" id="cd17330">
    <property type="entry name" value="MFS_SLC46_TetA_like"/>
    <property type="match status" value="1"/>
</dbReference>
<evidence type="ECO:0000256" key="5">
    <source>
        <dbReference type="ARBA" id="ARBA00022989"/>
    </source>
</evidence>
<protein>
    <submittedName>
        <fullName evidence="9">MFS transporter</fullName>
    </submittedName>
</protein>
<dbReference type="InterPro" id="IPR001958">
    <property type="entry name" value="Tet-R_TetA/multi-R_MdtG-like"/>
</dbReference>
<accession>A0ABU2MCX8</accession>
<dbReference type="InterPro" id="IPR050171">
    <property type="entry name" value="MFS_Transporters"/>
</dbReference>
<dbReference type="InterPro" id="IPR036259">
    <property type="entry name" value="MFS_trans_sf"/>
</dbReference>
<keyword evidence="2" id="KW-0813">Transport</keyword>
<feature type="transmembrane region" description="Helical" evidence="7">
    <location>
        <begin position="250"/>
        <end position="271"/>
    </location>
</feature>
<reference evidence="10" key="1">
    <citation type="submission" date="2023-07" db="EMBL/GenBank/DDBJ databases">
        <title>30 novel species of actinomycetes from the DSMZ collection.</title>
        <authorList>
            <person name="Nouioui I."/>
        </authorList>
    </citation>
    <scope>NUCLEOTIDE SEQUENCE [LARGE SCALE GENOMIC DNA]</scope>
    <source>
        <strain evidence="10">DSM 44743</strain>
    </source>
</reference>
<comment type="subcellular location">
    <subcellularLocation>
        <location evidence="1">Cell membrane</location>
        <topology evidence="1">Multi-pass membrane protein</topology>
    </subcellularLocation>
</comment>
<dbReference type="PANTHER" id="PTHR23517">
    <property type="entry name" value="RESISTANCE PROTEIN MDTM, PUTATIVE-RELATED-RELATED"/>
    <property type="match status" value="1"/>
</dbReference>
<dbReference type="EMBL" id="JAVREP010000013">
    <property type="protein sequence ID" value="MDT0330541.1"/>
    <property type="molecule type" value="Genomic_DNA"/>
</dbReference>
<evidence type="ECO:0000256" key="2">
    <source>
        <dbReference type="ARBA" id="ARBA00022448"/>
    </source>
</evidence>